<dbReference type="GO" id="GO:0015288">
    <property type="term" value="F:porin activity"/>
    <property type="evidence" value="ECO:0007669"/>
    <property type="project" value="InterPro"/>
</dbReference>
<evidence type="ECO:0000313" key="3">
    <source>
        <dbReference type="Proteomes" id="UP000281128"/>
    </source>
</evidence>
<feature type="domain" description="Porin" evidence="1">
    <location>
        <begin position="24"/>
        <end position="345"/>
    </location>
</feature>
<protein>
    <submittedName>
        <fullName evidence="2">Porin</fullName>
    </submittedName>
</protein>
<sequence length="409" mass="42855">MRQRETRMNRIVGQAITGAVCGGALIALAAAPPVRAAEFRMEWGGYMEQHLAYASYDAPTAKGFDGADGVGAMMLFFEPSLTFGAATRAGASVRLDGFYGETNSRFAFERAALYAEGAFGRLEIGKLDTPGNSLHAGAPAPFGPMVGIAHISDSALASFLPYAGVHNNRLVGSDVRRGTLGATRVANSGAETHGRIRYFTPRMGGIRFGASYAPESPKDAPNRADFIDLGVDYRLATASGVDLHASGKWGVADNTAAPGADPGYYGAGLSIGYGGFTLGGSYSESHGSAQGVSDGRAYELGARYQRGRYGISLAYLNGENTDDENAAFGAKERLEAVTLGVNYDLFGAPGKRRRDPAPDSAPARADFGGDLFGYVSYARFREDMGDGGAGTPGDDIDGFVIGTGFRLSF</sequence>
<name>A0A3A8AUW8_9RHOB</name>
<dbReference type="Pfam" id="PF13609">
    <property type="entry name" value="Porin_4"/>
    <property type="match status" value="1"/>
</dbReference>
<dbReference type="InterPro" id="IPR033900">
    <property type="entry name" value="Gram_neg_porin_domain"/>
</dbReference>
<dbReference type="Proteomes" id="UP000281128">
    <property type="component" value="Unassembled WGS sequence"/>
</dbReference>
<dbReference type="EMBL" id="RAPE01000002">
    <property type="protein sequence ID" value="RKF14837.1"/>
    <property type="molecule type" value="Genomic_DNA"/>
</dbReference>
<gene>
    <name evidence="2" type="ORF">D6850_08155</name>
</gene>
<dbReference type="InterPro" id="IPR023614">
    <property type="entry name" value="Porin_dom_sf"/>
</dbReference>
<organism evidence="2 3">
    <name type="scientific">Roseovarius spongiae</name>
    <dbReference type="NCBI Taxonomy" id="2320272"/>
    <lineage>
        <taxon>Bacteria</taxon>
        <taxon>Pseudomonadati</taxon>
        <taxon>Pseudomonadota</taxon>
        <taxon>Alphaproteobacteria</taxon>
        <taxon>Rhodobacterales</taxon>
        <taxon>Roseobacteraceae</taxon>
        <taxon>Roseovarius</taxon>
    </lineage>
</organism>
<reference evidence="2 3" key="1">
    <citation type="submission" date="2018-09" db="EMBL/GenBank/DDBJ databases">
        <title>Roseovarius spongiae sp. nov., isolated from a marine sponge.</title>
        <authorList>
            <person name="Zhuang L."/>
            <person name="Luo L."/>
        </authorList>
    </citation>
    <scope>NUCLEOTIDE SEQUENCE [LARGE SCALE GENOMIC DNA]</scope>
    <source>
        <strain evidence="2 3">HN-E21</strain>
    </source>
</reference>
<dbReference type="SUPFAM" id="SSF56935">
    <property type="entry name" value="Porins"/>
    <property type="match status" value="1"/>
</dbReference>
<accession>A0A3A8AUW8</accession>
<comment type="caution">
    <text evidence="2">The sequence shown here is derived from an EMBL/GenBank/DDBJ whole genome shotgun (WGS) entry which is preliminary data.</text>
</comment>
<dbReference type="AlphaFoldDB" id="A0A3A8AUW8"/>
<dbReference type="Gene3D" id="2.40.160.10">
    <property type="entry name" value="Porin"/>
    <property type="match status" value="1"/>
</dbReference>
<keyword evidence="3" id="KW-1185">Reference proteome</keyword>
<evidence type="ECO:0000313" key="2">
    <source>
        <dbReference type="EMBL" id="RKF14837.1"/>
    </source>
</evidence>
<dbReference type="GO" id="GO:0016020">
    <property type="term" value="C:membrane"/>
    <property type="evidence" value="ECO:0007669"/>
    <property type="project" value="InterPro"/>
</dbReference>
<evidence type="ECO:0000259" key="1">
    <source>
        <dbReference type="Pfam" id="PF13609"/>
    </source>
</evidence>
<proteinExistence type="predicted"/>
<dbReference type="OrthoDB" id="6758483at2"/>